<organism evidence="1 2">
    <name type="scientific">Acinetobacter indicus CIP 110367</name>
    <dbReference type="NCBI Taxonomy" id="1341679"/>
    <lineage>
        <taxon>Bacteria</taxon>
        <taxon>Pseudomonadati</taxon>
        <taxon>Pseudomonadota</taxon>
        <taxon>Gammaproteobacteria</taxon>
        <taxon>Moraxellales</taxon>
        <taxon>Moraxellaceae</taxon>
        <taxon>Acinetobacter</taxon>
    </lineage>
</organism>
<dbReference type="PATRIC" id="fig|1341679.3.peg.569"/>
<accession>V2UM93</accession>
<dbReference type="EMBL" id="AYET01000001">
    <property type="protein sequence ID" value="ESK49726.1"/>
    <property type="molecule type" value="Genomic_DNA"/>
</dbReference>
<name>V2UM93_9GAMM</name>
<keyword evidence="2" id="KW-1185">Reference proteome</keyword>
<dbReference type="AlphaFoldDB" id="V2UM93"/>
<evidence type="ECO:0000313" key="2">
    <source>
        <dbReference type="Proteomes" id="UP000018415"/>
    </source>
</evidence>
<comment type="caution">
    <text evidence="1">The sequence shown here is derived from an EMBL/GenBank/DDBJ whole genome shotgun (WGS) entry which is preliminary data.</text>
</comment>
<gene>
    <name evidence="1" type="ORF">P253_00583</name>
</gene>
<sequence>MISIVACFSPLNLASKIKMTLLIQKPAYDFHSSSLYQHWVLYLFLKRINHIHMPNLDQQTANDDHSLLMALCVIALVYEYPYSFNAHRAV</sequence>
<reference evidence="1 2" key="1">
    <citation type="submission" date="2013-10" db="EMBL/GenBank/DDBJ databases">
        <title>The Genome Sequence of Acinetobacter indicus CIP 110367.</title>
        <authorList>
            <consortium name="The Broad Institute Genomics Platform"/>
            <consortium name="The Broad Institute Genome Sequencing Center for Infectious Disease"/>
            <person name="Cerqueira G."/>
            <person name="Feldgarden M."/>
            <person name="Courvalin P."/>
            <person name="Grillot-Courvalin C."/>
            <person name="Clermont D."/>
            <person name="Rocha E."/>
            <person name="Yoon E.-J."/>
            <person name="Nemec A."/>
            <person name="Young S.K."/>
            <person name="Zeng Q."/>
            <person name="Gargeya S."/>
            <person name="Fitzgerald M."/>
            <person name="Abouelleil A."/>
            <person name="Alvarado L."/>
            <person name="Berlin A.M."/>
            <person name="Chapman S.B."/>
            <person name="Gainer-Dewar J."/>
            <person name="Goldberg J."/>
            <person name="Gnerre S."/>
            <person name="Griggs A."/>
            <person name="Gujja S."/>
            <person name="Hansen M."/>
            <person name="Howarth C."/>
            <person name="Imamovic A."/>
            <person name="Ireland A."/>
            <person name="Larimer J."/>
            <person name="McCowan C."/>
            <person name="Murphy C."/>
            <person name="Pearson M."/>
            <person name="Poon T.W."/>
            <person name="Priest M."/>
            <person name="Roberts A."/>
            <person name="Saif S."/>
            <person name="Shea T."/>
            <person name="Sykes S."/>
            <person name="Wortman J."/>
            <person name="Nusbaum C."/>
            <person name="Birren B."/>
        </authorList>
    </citation>
    <scope>NUCLEOTIDE SEQUENCE [LARGE SCALE GENOMIC DNA]</scope>
    <source>
        <strain evidence="1 2">CIP 110367</strain>
    </source>
</reference>
<dbReference type="Proteomes" id="UP000018415">
    <property type="component" value="Unassembled WGS sequence"/>
</dbReference>
<proteinExistence type="predicted"/>
<protein>
    <submittedName>
        <fullName evidence="1">Uncharacterized protein</fullName>
    </submittedName>
</protein>
<evidence type="ECO:0000313" key="1">
    <source>
        <dbReference type="EMBL" id="ESK49726.1"/>
    </source>
</evidence>
<dbReference type="HOGENOM" id="CLU_2434169_0_0_6"/>